<evidence type="ECO:0000256" key="5">
    <source>
        <dbReference type="ARBA" id="ARBA00022801"/>
    </source>
</evidence>
<evidence type="ECO:0000256" key="9">
    <source>
        <dbReference type="ARBA" id="ARBA00038929"/>
    </source>
</evidence>
<dbReference type="GO" id="GO:0009986">
    <property type="term" value="C:cell surface"/>
    <property type="evidence" value="ECO:0007669"/>
    <property type="project" value="TreeGrafter"/>
</dbReference>
<evidence type="ECO:0000256" key="1">
    <source>
        <dbReference type="ARBA" id="ARBA00004613"/>
    </source>
</evidence>
<keyword evidence="5 10" id="KW-0378">Hydrolase</keyword>
<dbReference type="RefSeq" id="XP_033669277.1">
    <property type="nucleotide sequence ID" value="XM_033805717.1"/>
</dbReference>
<feature type="signal peptide" evidence="11">
    <location>
        <begin position="1"/>
        <end position="20"/>
    </location>
</feature>
<evidence type="ECO:0000256" key="3">
    <source>
        <dbReference type="ARBA" id="ARBA00022525"/>
    </source>
</evidence>
<comment type="similarity">
    <text evidence="2 10">Belongs to the glycosyl hydrolase 5 (cellulase A) family.</text>
</comment>
<dbReference type="GeneID" id="54558989"/>
<dbReference type="AlphaFoldDB" id="A0A6A6CQ91"/>
<keyword evidence="14" id="KW-1185">Reference proteome</keyword>
<dbReference type="InterPro" id="IPR017853">
    <property type="entry name" value="GH"/>
</dbReference>
<feature type="domain" description="Glycoside hydrolase family 5" evidence="12">
    <location>
        <begin position="87"/>
        <end position="312"/>
    </location>
</feature>
<keyword evidence="7" id="KW-0961">Cell wall biogenesis/degradation</keyword>
<gene>
    <name evidence="13" type="ORF">M409DRAFT_21139</name>
</gene>
<name>A0A6A6CQ91_ZASCE</name>
<evidence type="ECO:0000256" key="11">
    <source>
        <dbReference type="SAM" id="SignalP"/>
    </source>
</evidence>
<dbReference type="EC" id="3.2.1.58" evidence="9"/>
<feature type="chain" id="PRO_5025502730" description="glucan 1,3-beta-glucosidase" evidence="11">
    <location>
        <begin position="21"/>
        <end position="417"/>
    </location>
</feature>
<evidence type="ECO:0000256" key="6">
    <source>
        <dbReference type="ARBA" id="ARBA00023295"/>
    </source>
</evidence>
<dbReference type="PANTHER" id="PTHR31297">
    <property type="entry name" value="GLUCAN ENDO-1,6-BETA-GLUCOSIDASE B"/>
    <property type="match status" value="1"/>
</dbReference>
<keyword evidence="6 10" id="KW-0326">Glycosidase</keyword>
<evidence type="ECO:0000256" key="10">
    <source>
        <dbReference type="RuleBase" id="RU361153"/>
    </source>
</evidence>
<dbReference type="GO" id="GO:0005576">
    <property type="term" value="C:extracellular region"/>
    <property type="evidence" value="ECO:0007669"/>
    <property type="project" value="UniProtKB-SubCell"/>
</dbReference>
<evidence type="ECO:0000256" key="7">
    <source>
        <dbReference type="ARBA" id="ARBA00023316"/>
    </source>
</evidence>
<dbReference type="Gene3D" id="3.20.20.80">
    <property type="entry name" value="Glycosidases"/>
    <property type="match status" value="1"/>
</dbReference>
<dbReference type="EMBL" id="ML993590">
    <property type="protein sequence ID" value="KAF2168388.1"/>
    <property type="molecule type" value="Genomic_DNA"/>
</dbReference>
<protein>
    <recommendedName>
        <fullName evidence="9">glucan 1,3-beta-glucosidase</fullName>
        <ecNumber evidence="9">3.2.1.58</ecNumber>
    </recommendedName>
</protein>
<evidence type="ECO:0000313" key="13">
    <source>
        <dbReference type="EMBL" id="KAF2168388.1"/>
    </source>
</evidence>
<dbReference type="OrthoDB" id="62120at2759"/>
<evidence type="ECO:0000313" key="14">
    <source>
        <dbReference type="Proteomes" id="UP000799537"/>
    </source>
</evidence>
<dbReference type="Proteomes" id="UP000799537">
    <property type="component" value="Unassembled WGS sequence"/>
</dbReference>
<comment type="subcellular location">
    <subcellularLocation>
        <location evidence="1">Secreted</location>
    </subcellularLocation>
</comment>
<dbReference type="GO" id="GO:0071555">
    <property type="term" value="P:cell wall organization"/>
    <property type="evidence" value="ECO:0007669"/>
    <property type="project" value="UniProtKB-KW"/>
</dbReference>
<comment type="catalytic activity">
    <reaction evidence="8">
        <text>Successive hydrolysis of beta-D-glucose units from the non-reducing ends of (1-&gt;3)-beta-D-glucans, releasing alpha-glucose.</text>
        <dbReference type="EC" id="3.2.1.58"/>
    </reaction>
</comment>
<evidence type="ECO:0000256" key="8">
    <source>
        <dbReference type="ARBA" id="ARBA00036824"/>
    </source>
</evidence>
<organism evidence="13 14">
    <name type="scientific">Zasmidium cellare ATCC 36951</name>
    <dbReference type="NCBI Taxonomy" id="1080233"/>
    <lineage>
        <taxon>Eukaryota</taxon>
        <taxon>Fungi</taxon>
        <taxon>Dikarya</taxon>
        <taxon>Ascomycota</taxon>
        <taxon>Pezizomycotina</taxon>
        <taxon>Dothideomycetes</taxon>
        <taxon>Dothideomycetidae</taxon>
        <taxon>Mycosphaerellales</taxon>
        <taxon>Mycosphaerellaceae</taxon>
        <taxon>Zasmidium</taxon>
    </lineage>
</organism>
<dbReference type="GO" id="GO:0004338">
    <property type="term" value="F:glucan exo-1,3-beta-glucosidase activity"/>
    <property type="evidence" value="ECO:0007669"/>
    <property type="project" value="UniProtKB-EC"/>
</dbReference>
<keyword evidence="4 11" id="KW-0732">Signal</keyword>
<evidence type="ECO:0000256" key="4">
    <source>
        <dbReference type="ARBA" id="ARBA00022729"/>
    </source>
</evidence>
<dbReference type="GO" id="GO:0009251">
    <property type="term" value="P:glucan catabolic process"/>
    <property type="evidence" value="ECO:0007669"/>
    <property type="project" value="TreeGrafter"/>
</dbReference>
<evidence type="ECO:0000256" key="2">
    <source>
        <dbReference type="ARBA" id="ARBA00005641"/>
    </source>
</evidence>
<dbReference type="InterPro" id="IPR001547">
    <property type="entry name" value="Glyco_hydro_5"/>
</dbReference>
<dbReference type="PANTHER" id="PTHR31297:SF1">
    <property type="entry name" value="GLUCAN 1,3-BETA-GLUCOSIDASE I_II-RELATED"/>
    <property type="match status" value="1"/>
</dbReference>
<dbReference type="FunFam" id="3.20.20.80:FF:000033">
    <property type="entry name" value="Glucan 1,3-beta-glucosidase A"/>
    <property type="match status" value="1"/>
</dbReference>
<dbReference type="InterPro" id="IPR050386">
    <property type="entry name" value="Glycosyl_hydrolase_5"/>
</dbReference>
<reference evidence="13" key="1">
    <citation type="journal article" date="2020" name="Stud. Mycol.">
        <title>101 Dothideomycetes genomes: a test case for predicting lifestyles and emergence of pathogens.</title>
        <authorList>
            <person name="Haridas S."/>
            <person name="Albert R."/>
            <person name="Binder M."/>
            <person name="Bloem J."/>
            <person name="Labutti K."/>
            <person name="Salamov A."/>
            <person name="Andreopoulos B."/>
            <person name="Baker S."/>
            <person name="Barry K."/>
            <person name="Bills G."/>
            <person name="Bluhm B."/>
            <person name="Cannon C."/>
            <person name="Castanera R."/>
            <person name="Culley D."/>
            <person name="Daum C."/>
            <person name="Ezra D."/>
            <person name="Gonzalez J."/>
            <person name="Henrissat B."/>
            <person name="Kuo A."/>
            <person name="Liang C."/>
            <person name="Lipzen A."/>
            <person name="Lutzoni F."/>
            <person name="Magnuson J."/>
            <person name="Mondo S."/>
            <person name="Nolan M."/>
            <person name="Ohm R."/>
            <person name="Pangilinan J."/>
            <person name="Park H.-J."/>
            <person name="Ramirez L."/>
            <person name="Alfaro M."/>
            <person name="Sun H."/>
            <person name="Tritt A."/>
            <person name="Yoshinaga Y."/>
            <person name="Zwiers L.-H."/>
            <person name="Turgeon B."/>
            <person name="Goodwin S."/>
            <person name="Spatafora J."/>
            <person name="Crous P."/>
            <person name="Grigoriev I."/>
        </authorList>
    </citation>
    <scope>NUCLEOTIDE SEQUENCE</scope>
    <source>
        <strain evidence="13">ATCC 36951</strain>
    </source>
</reference>
<proteinExistence type="inferred from homology"/>
<dbReference type="Pfam" id="PF00150">
    <property type="entry name" value="Cellulase"/>
    <property type="match status" value="1"/>
</dbReference>
<dbReference type="SUPFAM" id="SSF51445">
    <property type="entry name" value="(Trans)glycosidases"/>
    <property type="match status" value="1"/>
</dbReference>
<sequence>MGVLRFAAAAVALLASVGEAAPSSPVSTVNKRALKFDFGGEKVRGVNLGGWFVLEPWITPSIFENAPAAAVDEYTFCESLGKDEAKSRLEAHWSSFYTENDFALIKQYGLNMVRIPIGYWSITPLDDPYVQGAYEHLKTAVQWAGNHGLKVMIDLHGAPRSQNGFDNSGRRGAIGWTQGESVENTKKALNKIRDDFANNDAVAAIELLNEPMGPQLNMDTVRQFYYDGWGNLRTTNVAIVFHDAFEGVTSWNEFGAGMDNLVLDTHHYEVFDSGALSMGINDHIKTACDFGNQMASNNKWTIAGEWSGASTDCAKWLNGRDVGARYDGSFNKDGQGSYYIGDCARKSVGTVAGLNEAERNNIQNFIKAQIAAFEKGAGWIFWTWKNEAAPEWHFQNLTEAGLVPQPLSSAASSGICG</sequence>
<keyword evidence="3" id="KW-0964">Secreted</keyword>
<accession>A0A6A6CQ91</accession>
<evidence type="ECO:0000259" key="12">
    <source>
        <dbReference type="Pfam" id="PF00150"/>
    </source>
</evidence>